<organism evidence="1 2">
    <name type="scientific">Coprinopsis marcescibilis</name>
    <name type="common">Agaric fungus</name>
    <name type="synonym">Psathyrella marcescibilis</name>
    <dbReference type="NCBI Taxonomy" id="230819"/>
    <lineage>
        <taxon>Eukaryota</taxon>
        <taxon>Fungi</taxon>
        <taxon>Dikarya</taxon>
        <taxon>Basidiomycota</taxon>
        <taxon>Agaricomycotina</taxon>
        <taxon>Agaricomycetes</taxon>
        <taxon>Agaricomycetidae</taxon>
        <taxon>Agaricales</taxon>
        <taxon>Agaricineae</taxon>
        <taxon>Psathyrellaceae</taxon>
        <taxon>Coprinopsis</taxon>
    </lineage>
</organism>
<reference evidence="1 2" key="1">
    <citation type="journal article" date="2019" name="Nat. Ecol. Evol.">
        <title>Megaphylogeny resolves global patterns of mushroom evolution.</title>
        <authorList>
            <person name="Varga T."/>
            <person name="Krizsan K."/>
            <person name="Foldi C."/>
            <person name="Dima B."/>
            <person name="Sanchez-Garcia M."/>
            <person name="Sanchez-Ramirez S."/>
            <person name="Szollosi G.J."/>
            <person name="Szarkandi J.G."/>
            <person name="Papp V."/>
            <person name="Albert L."/>
            <person name="Andreopoulos W."/>
            <person name="Angelini C."/>
            <person name="Antonin V."/>
            <person name="Barry K.W."/>
            <person name="Bougher N.L."/>
            <person name="Buchanan P."/>
            <person name="Buyck B."/>
            <person name="Bense V."/>
            <person name="Catcheside P."/>
            <person name="Chovatia M."/>
            <person name="Cooper J."/>
            <person name="Damon W."/>
            <person name="Desjardin D."/>
            <person name="Finy P."/>
            <person name="Geml J."/>
            <person name="Haridas S."/>
            <person name="Hughes K."/>
            <person name="Justo A."/>
            <person name="Karasinski D."/>
            <person name="Kautmanova I."/>
            <person name="Kiss B."/>
            <person name="Kocsube S."/>
            <person name="Kotiranta H."/>
            <person name="LaButti K.M."/>
            <person name="Lechner B.E."/>
            <person name="Liimatainen K."/>
            <person name="Lipzen A."/>
            <person name="Lukacs Z."/>
            <person name="Mihaltcheva S."/>
            <person name="Morgado L.N."/>
            <person name="Niskanen T."/>
            <person name="Noordeloos M.E."/>
            <person name="Ohm R.A."/>
            <person name="Ortiz-Santana B."/>
            <person name="Ovrebo C."/>
            <person name="Racz N."/>
            <person name="Riley R."/>
            <person name="Savchenko A."/>
            <person name="Shiryaev A."/>
            <person name="Soop K."/>
            <person name="Spirin V."/>
            <person name="Szebenyi C."/>
            <person name="Tomsovsky M."/>
            <person name="Tulloss R.E."/>
            <person name="Uehling J."/>
            <person name="Grigoriev I.V."/>
            <person name="Vagvolgyi C."/>
            <person name="Papp T."/>
            <person name="Martin F.M."/>
            <person name="Miettinen O."/>
            <person name="Hibbett D.S."/>
            <person name="Nagy L.G."/>
        </authorList>
    </citation>
    <scope>NUCLEOTIDE SEQUENCE [LARGE SCALE GENOMIC DNA]</scope>
    <source>
        <strain evidence="1 2">CBS 121175</strain>
    </source>
</reference>
<evidence type="ECO:0008006" key="3">
    <source>
        <dbReference type="Google" id="ProtNLM"/>
    </source>
</evidence>
<keyword evidence="2" id="KW-1185">Reference proteome</keyword>
<dbReference type="EMBL" id="ML210147">
    <property type="protein sequence ID" value="TFK29984.1"/>
    <property type="molecule type" value="Genomic_DNA"/>
</dbReference>
<dbReference type="InterPro" id="IPR001087">
    <property type="entry name" value="GDSL"/>
</dbReference>
<sequence length="302" mass="34029">MSLVLRVSSSWSGFSNIKRVFIFGDSYSSIFHVHDGFSESEHPTPLQPLGTPFPGNTWNEEGLPNWVGHMITKYSPGPRFNPSRVEQDEAYRADPLLIYDYACGGDRVDGVKRQIQRLFLPIVGTKPNWAPWNESNSLFVTSIGINDCATLSSEDHAASIEVMMGLQEELYAAGARNFCFFDIPPIEKSPAIAERISRYGLDGDVDETMFQKWNRVLLQEIQKFSEKHPDCTVLLFSMHHVFTVILEDAQTYGFPPGHESRRGGTFWVDHVHPSSKVHDLLAHFLTDFLSVPAKVTTDEPVP</sequence>
<gene>
    <name evidence="1" type="ORF">FA15DRAFT_699550</name>
</gene>
<dbReference type="SUPFAM" id="SSF52266">
    <property type="entry name" value="SGNH hydrolase"/>
    <property type="match status" value="1"/>
</dbReference>
<dbReference type="STRING" id="230819.A0A5C3LAB4"/>
<dbReference type="InterPro" id="IPR036514">
    <property type="entry name" value="SGNH_hydro_sf"/>
</dbReference>
<dbReference type="GO" id="GO:0016788">
    <property type="term" value="F:hydrolase activity, acting on ester bonds"/>
    <property type="evidence" value="ECO:0007669"/>
    <property type="project" value="InterPro"/>
</dbReference>
<dbReference type="AlphaFoldDB" id="A0A5C3LAB4"/>
<dbReference type="Gene3D" id="3.40.50.1110">
    <property type="entry name" value="SGNH hydrolase"/>
    <property type="match status" value="1"/>
</dbReference>
<protein>
    <recommendedName>
        <fullName evidence="3">Carbohydrate esterase family 16 protein</fullName>
    </recommendedName>
</protein>
<name>A0A5C3LAB4_COPMA</name>
<proteinExistence type="predicted"/>
<dbReference type="Pfam" id="PF00657">
    <property type="entry name" value="Lipase_GDSL"/>
    <property type="match status" value="1"/>
</dbReference>
<dbReference type="Proteomes" id="UP000307440">
    <property type="component" value="Unassembled WGS sequence"/>
</dbReference>
<dbReference type="OrthoDB" id="1600564at2759"/>
<evidence type="ECO:0000313" key="1">
    <source>
        <dbReference type="EMBL" id="TFK29984.1"/>
    </source>
</evidence>
<evidence type="ECO:0000313" key="2">
    <source>
        <dbReference type="Proteomes" id="UP000307440"/>
    </source>
</evidence>
<accession>A0A5C3LAB4</accession>